<dbReference type="GeneID" id="19323414"/>
<evidence type="ECO:0000313" key="1">
    <source>
        <dbReference type="EMBL" id="EOO01488.1"/>
    </source>
</evidence>
<proteinExistence type="predicted"/>
<sequence length="272" mass="27009">MVKYNIFALAGMAVALPLNINLGAYSPALVVGDGEISFGGGQDVSNLINALEGAAVNAASGAATNGAAAAPAAAASPAAESPAAAVGGAEAPTTANAAAPDAALQEQAQQIAALQGMGKEIAPRVEVVETPSVAKRDLAGFDRALQFAEVALGKGPKVQLGTGEGGSGVGIIVDNNQEAAARAGTGVAEKRKRDLDSSSPKLKVTTMYVRSGIPTALQSSENSVAARNVAAPAVAASSSASRRDVIDAVNLNVDGNQGLTMTFVETVDDDEE</sequence>
<dbReference type="EMBL" id="KB932993">
    <property type="protein sequence ID" value="EOO01488.1"/>
    <property type="molecule type" value="Genomic_DNA"/>
</dbReference>
<name>R8BQ25_PHAM7</name>
<evidence type="ECO:0000313" key="2">
    <source>
        <dbReference type="Proteomes" id="UP000014074"/>
    </source>
</evidence>
<keyword evidence="2" id="KW-1185">Reference proteome</keyword>
<accession>R8BQ25</accession>
<gene>
    <name evidence="1" type="ORF">UCRPA7_3098</name>
</gene>
<protein>
    <submittedName>
        <fullName evidence="1">Uncharacterized protein</fullName>
    </submittedName>
</protein>
<dbReference type="AlphaFoldDB" id="R8BQ25"/>
<dbReference type="eggNOG" id="ENOG502SSJ3">
    <property type="taxonomic scope" value="Eukaryota"/>
</dbReference>
<dbReference type="KEGG" id="tmn:UCRPA7_3098"/>
<dbReference type="OrthoDB" id="3941683at2759"/>
<dbReference type="RefSeq" id="XP_007913804.1">
    <property type="nucleotide sequence ID" value="XM_007915613.1"/>
</dbReference>
<reference evidence="2" key="1">
    <citation type="journal article" date="2013" name="Genome Announc.">
        <title>Draft genome sequence of the ascomycete Phaeoacremonium aleophilum strain UCR-PA7, a causal agent of the esca disease complex in grapevines.</title>
        <authorList>
            <person name="Blanco-Ulate B."/>
            <person name="Rolshausen P."/>
            <person name="Cantu D."/>
        </authorList>
    </citation>
    <scope>NUCLEOTIDE SEQUENCE [LARGE SCALE GENOMIC DNA]</scope>
    <source>
        <strain evidence="2">UCR-PA7</strain>
    </source>
</reference>
<dbReference type="Proteomes" id="UP000014074">
    <property type="component" value="Unassembled WGS sequence"/>
</dbReference>
<organism evidence="1 2">
    <name type="scientific">Phaeoacremonium minimum (strain UCR-PA7)</name>
    <name type="common">Esca disease fungus</name>
    <name type="synonym">Togninia minima</name>
    <dbReference type="NCBI Taxonomy" id="1286976"/>
    <lineage>
        <taxon>Eukaryota</taxon>
        <taxon>Fungi</taxon>
        <taxon>Dikarya</taxon>
        <taxon>Ascomycota</taxon>
        <taxon>Pezizomycotina</taxon>
        <taxon>Sordariomycetes</taxon>
        <taxon>Sordariomycetidae</taxon>
        <taxon>Togniniales</taxon>
        <taxon>Togniniaceae</taxon>
        <taxon>Phaeoacremonium</taxon>
    </lineage>
</organism>
<dbReference type="HOGENOM" id="CLU_051203_0_0_1"/>